<name>A0AA36CI21_9BILA</name>
<feature type="non-terminal residue" evidence="2">
    <location>
        <position position="1"/>
    </location>
</feature>
<dbReference type="PANTHER" id="PTHR34401:SF6">
    <property type="entry name" value="DUF19 DOMAIN-CONTAINING PROTEIN"/>
    <property type="match status" value="1"/>
</dbReference>
<accession>A0AA36CI21</accession>
<proteinExistence type="predicted"/>
<dbReference type="Proteomes" id="UP001177023">
    <property type="component" value="Unassembled WGS sequence"/>
</dbReference>
<gene>
    <name evidence="2" type="ORF">MSPICULIGERA_LOCUS6964</name>
</gene>
<organism evidence="2 3">
    <name type="scientific">Mesorhabditis spiculigera</name>
    <dbReference type="NCBI Taxonomy" id="96644"/>
    <lineage>
        <taxon>Eukaryota</taxon>
        <taxon>Metazoa</taxon>
        <taxon>Ecdysozoa</taxon>
        <taxon>Nematoda</taxon>
        <taxon>Chromadorea</taxon>
        <taxon>Rhabditida</taxon>
        <taxon>Rhabditina</taxon>
        <taxon>Rhabditomorpha</taxon>
        <taxon>Rhabditoidea</taxon>
        <taxon>Rhabditidae</taxon>
        <taxon>Mesorhabditinae</taxon>
        <taxon>Mesorhabditis</taxon>
    </lineage>
</organism>
<evidence type="ECO:0000256" key="1">
    <source>
        <dbReference type="SAM" id="SignalP"/>
    </source>
</evidence>
<dbReference type="AlphaFoldDB" id="A0AA36CI21"/>
<keyword evidence="3" id="KW-1185">Reference proteome</keyword>
<sequence length="188" mass="21393">MRSLFLLPLLATVSLAFVKATPKVITGTTTPVPKCNCNQTQTCRESIISEVSPCFDECHYHLEVLGKSDSNFLECFTDKNIQGFTNAEMCLLAEKAHKTFQTFQSFYHCAKHCVHKKMLECLVNVEECVVELPTLDTFMESMNNCAKNHKLVHLNLWNSCRCLIEKKKLTQLTGQCAVLVNPYYVNKF</sequence>
<feature type="chain" id="PRO_5041341702" description="Chondroitin proteoglycan 4 domain-containing protein" evidence="1">
    <location>
        <begin position="21"/>
        <end position="188"/>
    </location>
</feature>
<reference evidence="2" key="1">
    <citation type="submission" date="2023-06" db="EMBL/GenBank/DDBJ databases">
        <authorList>
            <person name="Delattre M."/>
        </authorList>
    </citation>
    <scope>NUCLEOTIDE SEQUENCE</scope>
    <source>
        <strain evidence="2">AF72</strain>
    </source>
</reference>
<evidence type="ECO:0000313" key="3">
    <source>
        <dbReference type="Proteomes" id="UP001177023"/>
    </source>
</evidence>
<protein>
    <recommendedName>
        <fullName evidence="4">Chondroitin proteoglycan 4 domain-containing protein</fullName>
    </recommendedName>
</protein>
<keyword evidence="1" id="KW-0732">Signal</keyword>
<dbReference type="PANTHER" id="PTHR34401">
    <property type="entry name" value="PROTEIN CBG12388-RELATED"/>
    <property type="match status" value="1"/>
</dbReference>
<dbReference type="EMBL" id="CATQJA010001741">
    <property type="protein sequence ID" value="CAJ0568446.1"/>
    <property type="molecule type" value="Genomic_DNA"/>
</dbReference>
<evidence type="ECO:0000313" key="2">
    <source>
        <dbReference type="EMBL" id="CAJ0568446.1"/>
    </source>
</evidence>
<feature type="signal peptide" evidence="1">
    <location>
        <begin position="1"/>
        <end position="20"/>
    </location>
</feature>
<evidence type="ECO:0008006" key="4">
    <source>
        <dbReference type="Google" id="ProtNLM"/>
    </source>
</evidence>
<comment type="caution">
    <text evidence="2">The sequence shown here is derived from an EMBL/GenBank/DDBJ whole genome shotgun (WGS) entry which is preliminary data.</text>
</comment>